<feature type="active site" description="Nucleophile" evidence="1">
    <location>
        <position position="48"/>
    </location>
</feature>
<dbReference type="Pfam" id="PF13472">
    <property type="entry name" value="Lipase_GDSL_2"/>
    <property type="match status" value="1"/>
</dbReference>
<dbReference type="PROSITE" id="PS51257">
    <property type="entry name" value="PROKAR_LIPOPROTEIN"/>
    <property type="match status" value="1"/>
</dbReference>
<evidence type="ECO:0000313" key="5">
    <source>
        <dbReference type="Proteomes" id="UP000276542"/>
    </source>
</evidence>
<dbReference type="EMBL" id="QYRP01000002">
    <property type="protein sequence ID" value="RJS45050.1"/>
    <property type="molecule type" value="Genomic_DNA"/>
</dbReference>
<dbReference type="GO" id="GO:0019433">
    <property type="term" value="P:triglyceride catabolic process"/>
    <property type="evidence" value="ECO:0007669"/>
    <property type="project" value="TreeGrafter"/>
</dbReference>
<name>A0A3A5HAI7_9ACTN</name>
<keyword evidence="2" id="KW-1015">Disulfide bond</keyword>
<feature type="disulfide bond" evidence="2">
    <location>
        <begin position="202"/>
        <end position="251"/>
    </location>
</feature>
<feature type="domain" description="SGNH hydrolase-type esterase" evidence="3">
    <location>
        <begin position="44"/>
        <end position="275"/>
    </location>
</feature>
<evidence type="ECO:0000259" key="3">
    <source>
        <dbReference type="Pfam" id="PF13472"/>
    </source>
</evidence>
<evidence type="ECO:0000256" key="2">
    <source>
        <dbReference type="PIRSR" id="PIRSR637460-2"/>
    </source>
</evidence>
<feature type="active site" evidence="1">
    <location>
        <position position="271"/>
    </location>
</feature>
<organism evidence="4 5">
    <name type="scientific">Nocardioides cavernaquae</name>
    <dbReference type="NCBI Taxonomy" id="2321396"/>
    <lineage>
        <taxon>Bacteria</taxon>
        <taxon>Bacillati</taxon>
        <taxon>Actinomycetota</taxon>
        <taxon>Actinomycetes</taxon>
        <taxon>Propionibacteriales</taxon>
        <taxon>Nocardioidaceae</taxon>
        <taxon>Nocardioides</taxon>
    </lineage>
</organism>
<dbReference type="PANTHER" id="PTHR37981">
    <property type="entry name" value="LIPASE 2"/>
    <property type="match status" value="1"/>
</dbReference>
<dbReference type="AlphaFoldDB" id="A0A3A5HAI7"/>
<reference evidence="5" key="1">
    <citation type="submission" date="2018-09" db="EMBL/GenBank/DDBJ databases">
        <authorList>
            <person name="Zhu H."/>
        </authorList>
    </citation>
    <scope>NUCLEOTIDE SEQUENCE [LARGE SCALE GENOMIC DNA]</scope>
    <source>
        <strain evidence="5">K1W22B-1</strain>
    </source>
</reference>
<dbReference type="GO" id="GO:0004806">
    <property type="term" value="F:triacylglycerol lipase activity"/>
    <property type="evidence" value="ECO:0007669"/>
    <property type="project" value="TreeGrafter"/>
</dbReference>
<keyword evidence="4" id="KW-0378">Hydrolase</keyword>
<dbReference type="SUPFAM" id="SSF52266">
    <property type="entry name" value="SGNH hydrolase"/>
    <property type="match status" value="1"/>
</dbReference>
<dbReference type="CDD" id="cd01823">
    <property type="entry name" value="SEST_like"/>
    <property type="match status" value="1"/>
</dbReference>
<dbReference type="RefSeq" id="WP_120058953.1">
    <property type="nucleotide sequence ID" value="NZ_QYRP01000002.1"/>
</dbReference>
<protein>
    <submittedName>
        <fullName evidence="4">SGNH/GDSL hydrolase family protein</fullName>
    </submittedName>
</protein>
<keyword evidence="5" id="KW-1185">Reference proteome</keyword>
<gene>
    <name evidence="4" type="ORF">D4739_01510</name>
</gene>
<accession>A0A3A5HAI7</accession>
<sequence length="289" mass="30547">MTSFRRYAALTALLVVASGCGPEAPAPDGSAKTDQPTTYHHYVAMGDSYSAAPGVPPAPPDPCMRSRANYPSQVALRLDTRLEDRTCSAATIAHLSTPQGAGVGPQLDGLKPSTDLVTLSIGANPTLTSGWFWGCGSVAASNPQGSPCKDAMQTASGDLNITAIETEQKELAATVAEIHRRSPDARLVLVGYPQIFPTSGSCPERLPVAAADLPYADQVLRALNKMIEEVAKADGADYLDVYSATEGHNICAEDPWIQGKDTEEGVALFYHPRAAEQKAVADLLIDLLR</sequence>
<dbReference type="InterPro" id="IPR013830">
    <property type="entry name" value="SGNH_hydro"/>
</dbReference>
<dbReference type="Proteomes" id="UP000276542">
    <property type="component" value="Unassembled WGS sequence"/>
</dbReference>
<evidence type="ECO:0000313" key="4">
    <source>
        <dbReference type="EMBL" id="RJS45050.1"/>
    </source>
</evidence>
<dbReference type="OrthoDB" id="5503950at2"/>
<feature type="disulfide bond" evidence="2">
    <location>
        <begin position="135"/>
        <end position="148"/>
    </location>
</feature>
<evidence type="ECO:0000256" key="1">
    <source>
        <dbReference type="PIRSR" id="PIRSR637460-1"/>
    </source>
</evidence>
<dbReference type="InterPro" id="IPR036514">
    <property type="entry name" value="SGNH_hydro_sf"/>
</dbReference>
<comment type="caution">
    <text evidence="4">The sequence shown here is derived from an EMBL/GenBank/DDBJ whole genome shotgun (WGS) entry which is preliminary data.</text>
</comment>
<dbReference type="InterPro" id="IPR037460">
    <property type="entry name" value="SEST-like"/>
</dbReference>
<feature type="disulfide bond" evidence="2">
    <location>
        <begin position="63"/>
        <end position="87"/>
    </location>
</feature>
<dbReference type="PANTHER" id="PTHR37981:SF1">
    <property type="entry name" value="SGNH HYDROLASE-TYPE ESTERASE DOMAIN-CONTAINING PROTEIN"/>
    <property type="match status" value="1"/>
</dbReference>
<dbReference type="Gene3D" id="3.40.50.1110">
    <property type="entry name" value="SGNH hydrolase"/>
    <property type="match status" value="1"/>
</dbReference>
<proteinExistence type="predicted"/>